<sequence>MVLIDMVSGRSTPNGAPSTLVHRIQKLMGLD</sequence>
<dbReference type="Proteomes" id="UP000265520">
    <property type="component" value="Unassembled WGS sequence"/>
</dbReference>
<comment type="caution">
    <text evidence="1">The sequence shown here is derived from an EMBL/GenBank/DDBJ whole genome shotgun (WGS) entry which is preliminary data.</text>
</comment>
<dbReference type="EMBL" id="LXQA010231260">
    <property type="protein sequence ID" value="MCI36175.1"/>
    <property type="molecule type" value="Genomic_DNA"/>
</dbReference>
<feature type="non-terminal residue" evidence="1">
    <location>
        <position position="31"/>
    </location>
</feature>
<accession>A0A392RKK3</accession>
<protein>
    <submittedName>
        <fullName evidence="1">Uncharacterized protein</fullName>
    </submittedName>
</protein>
<name>A0A392RKK3_9FABA</name>
<evidence type="ECO:0000313" key="1">
    <source>
        <dbReference type="EMBL" id="MCI36175.1"/>
    </source>
</evidence>
<reference evidence="1 2" key="1">
    <citation type="journal article" date="2018" name="Front. Plant Sci.">
        <title>Red Clover (Trifolium pratense) and Zigzag Clover (T. medium) - A Picture of Genomic Similarities and Differences.</title>
        <authorList>
            <person name="Dluhosova J."/>
            <person name="Istvanek J."/>
            <person name="Nedelnik J."/>
            <person name="Repkova J."/>
        </authorList>
    </citation>
    <scope>NUCLEOTIDE SEQUENCE [LARGE SCALE GENOMIC DNA]</scope>
    <source>
        <strain evidence="2">cv. 10/8</strain>
        <tissue evidence="1">Leaf</tissue>
    </source>
</reference>
<organism evidence="1 2">
    <name type="scientific">Trifolium medium</name>
    <dbReference type="NCBI Taxonomy" id="97028"/>
    <lineage>
        <taxon>Eukaryota</taxon>
        <taxon>Viridiplantae</taxon>
        <taxon>Streptophyta</taxon>
        <taxon>Embryophyta</taxon>
        <taxon>Tracheophyta</taxon>
        <taxon>Spermatophyta</taxon>
        <taxon>Magnoliopsida</taxon>
        <taxon>eudicotyledons</taxon>
        <taxon>Gunneridae</taxon>
        <taxon>Pentapetalae</taxon>
        <taxon>rosids</taxon>
        <taxon>fabids</taxon>
        <taxon>Fabales</taxon>
        <taxon>Fabaceae</taxon>
        <taxon>Papilionoideae</taxon>
        <taxon>50 kb inversion clade</taxon>
        <taxon>NPAAA clade</taxon>
        <taxon>Hologalegina</taxon>
        <taxon>IRL clade</taxon>
        <taxon>Trifolieae</taxon>
        <taxon>Trifolium</taxon>
    </lineage>
</organism>
<proteinExistence type="predicted"/>
<keyword evidence="2" id="KW-1185">Reference proteome</keyword>
<dbReference type="AlphaFoldDB" id="A0A392RKK3"/>
<evidence type="ECO:0000313" key="2">
    <source>
        <dbReference type="Proteomes" id="UP000265520"/>
    </source>
</evidence>